<accession>A0A4Q2RBI5</accession>
<dbReference type="InterPro" id="IPR040902">
    <property type="entry name" value="AHJR-like"/>
</dbReference>
<sequence length="227" mass="25091">MTYRFSSAEESSTQIADLMDRLQKDAEKRGWTFYIRPPSEVIPEFLEGYRPDALGIGPGGGVVIEIKARGHDLQRESLAKLAKLVESQQGWSFRFFYVSPSPEPKSDSSTATAVELASGLAEARVLLETGHERAALVIAWSLLEALARRVAPQQEKDLLRPLSPAQAVQRLAEMGYLEENDARRLRELTNLRHAVVHGGLSTAVPPDDVARLIHDLEDITAHLDEAA</sequence>
<feature type="domain" description="REase AHJR-like" evidence="1">
    <location>
        <begin position="10"/>
        <end position="101"/>
    </location>
</feature>
<reference evidence="2 3" key="1">
    <citation type="submission" date="2018-09" db="EMBL/GenBank/DDBJ databases">
        <authorList>
            <person name="Grouzdev D.S."/>
            <person name="Krutkina M.S."/>
        </authorList>
    </citation>
    <scope>NUCLEOTIDE SEQUENCE [LARGE SCALE GENOMIC DNA]</scope>
    <source>
        <strain evidence="2 3">RmlP001</strain>
    </source>
</reference>
<dbReference type="RefSeq" id="WP_129221299.1">
    <property type="nucleotide sequence ID" value="NZ_QYBC01000021.1"/>
</dbReference>
<gene>
    <name evidence="2" type="ORF">D3272_21655</name>
</gene>
<dbReference type="Pfam" id="PF18743">
    <property type="entry name" value="AHJR-like"/>
    <property type="match status" value="1"/>
</dbReference>
<dbReference type="AlphaFoldDB" id="A0A4Q2RBI5"/>
<organism evidence="2 3">
    <name type="scientific">Lichenibacterium ramalinae</name>
    <dbReference type="NCBI Taxonomy" id="2316527"/>
    <lineage>
        <taxon>Bacteria</taxon>
        <taxon>Pseudomonadati</taxon>
        <taxon>Pseudomonadota</taxon>
        <taxon>Alphaproteobacteria</taxon>
        <taxon>Hyphomicrobiales</taxon>
        <taxon>Lichenihabitantaceae</taxon>
        <taxon>Lichenibacterium</taxon>
    </lineage>
</organism>
<reference evidence="2 3" key="2">
    <citation type="submission" date="2019-02" db="EMBL/GenBank/DDBJ databases">
        <title>'Lichenibacterium ramalinii' gen. nov. sp. nov., 'Lichenibacterium minor' gen. nov. sp. nov.</title>
        <authorList>
            <person name="Pankratov T."/>
        </authorList>
    </citation>
    <scope>NUCLEOTIDE SEQUENCE [LARGE SCALE GENOMIC DNA]</scope>
    <source>
        <strain evidence="2 3">RmlP001</strain>
    </source>
</reference>
<keyword evidence="3" id="KW-1185">Reference proteome</keyword>
<evidence type="ECO:0000313" key="3">
    <source>
        <dbReference type="Proteomes" id="UP000289411"/>
    </source>
</evidence>
<protein>
    <recommendedName>
        <fullName evidence="1">REase AHJR-like domain-containing protein</fullName>
    </recommendedName>
</protein>
<dbReference type="EMBL" id="QYBC01000021">
    <property type="protein sequence ID" value="RYB02288.1"/>
    <property type="molecule type" value="Genomic_DNA"/>
</dbReference>
<name>A0A4Q2RBI5_9HYPH</name>
<proteinExistence type="predicted"/>
<dbReference type="Proteomes" id="UP000289411">
    <property type="component" value="Unassembled WGS sequence"/>
</dbReference>
<evidence type="ECO:0000313" key="2">
    <source>
        <dbReference type="EMBL" id="RYB02288.1"/>
    </source>
</evidence>
<dbReference type="OrthoDB" id="8220232at2"/>
<evidence type="ECO:0000259" key="1">
    <source>
        <dbReference type="Pfam" id="PF18743"/>
    </source>
</evidence>
<comment type="caution">
    <text evidence="2">The sequence shown here is derived from an EMBL/GenBank/DDBJ whole genome shotgun (WGS) entry which is preliminary data.</text>
</comment>